<evidence type="ECO:0000313" key="3">
    <source>
        <dbReference type="Proteomes" id="UP001056851"/>
    </source>
</evidence>
<keyword evidence="1" id="KW-1133">Transmembrane helix</keyword>
<name>A0ABY5CJJ7_9PSED</name>
<dbReference type="EMBL" id="CP099599">
    <property type="protein sequence ID" value="UST87453.1"/>
    <property type="molecule type" value="Genomic_DNA"/>
</dbReference>
<gene>
    <name evidence="2" type="ORF">NF677_12520</name>
</gene>
<sequence>MTIENMVMTLNRIPEIKAVVDTGTDWTVVFGFVLTIVAVIAGSWVSLATYKRSLISQEKLARAVALKDSRQSWINELRQTCAEYVATIGLLQVHAESKEVHSVFIAKVDAHDQSTAANMIAAWAEENRKLMLSGLSLCAKIQLLSNPDEPAFQELMIPVRFALSKASSVNGGAIKACEEIVLLTQRILKTEWERAKKME</sequence>
<dbReference type="RefSeq" id="WP_156388176.1">
    <property type="nucleotide sequence ID" value="NZ_CP099599.1"/>
</dbReference>
<feature type="transmembrane region" description="Helical" evidence="1">
    <location>
        <begin position="28"/>
        <end position="50"/>
    </location>
</feature>
<protein>
    <submittedName>
        <fullName evidence="2">Uncharacterized protein</fullName>
    </submittedName>
</protein>
<accession>A0ABY5CJJ7</accession>
<evidence type="ECO:0000256" key="1">
    <source>
        <dbReference type="SAM" id="Phobius"/>
    </source>
</evidence>
<keyword evidence="3" id="KW-1185">Reference proteome</keyword>
<organism evidence="2 3">
    <name type="scientific">Pseudomonas siliginis</name>
    <dbReference type="NCBI Taxonomy" id="2842346"/>
    <lineage>
        <taxon>Bacteria</taxon>
        <taxon>Pseudomonadati</taxon>
        <taxon>Pseudomonadota</taxon>
        <taxon>Gammaproteobacteria</taxon>
        <taxon>Pseudomonadales</taxon>
        <taxon>Pseudomonadaceae</taxon>
        <taxon>Pseudomonas</taxon>
    </lineage>
</organism>
<keyword evidence="1" id="KW-0472">Membrane</keyword>
<keyword evidence="1" id="KW-0812">Transmembrane</keyword>
<evidence type="ECO:0000313" key="2">
    <source>
        <dbReference type="EMBL" id="UST87453.1"/>
    </source>
</evidence>
<dbReference type="Proteomes" id="UP001056851">
    <property type="component" value="Chromosome"/>
</dbReference>
<reference evidence="2" key="1">
    <citation type="submission" date="2022-06" db="EMBL/GenBank/DDBJ databases">
        <title>Investigating genetic diversity within the most abundant and prevalent non-pathogenic leaf-associated bacterial species interacting with Arabidopsis thaliana in natural habitats.</title>
        <authorList>
            <person name="Ramirez-Sanchez D."/>
            <person name="Gibelin-Viala C."/>
            <person name="Mayjonade B."/>
            <person name="Duflos R."/>
            <person name="Belmonte E."/>
            <person name="Pailler V."/>
            <person name="Bartoli C."/>
            <person name="Carrere S."/>
            <person name="Vailleau F."/>
            <person name="Roux F."/>
        </authorList>
    </citation>
    <scope>NUCLEOTIDE SEQUENCE</scope>
    <source>
        <strain evidence="2">OTU6ESPEB1</strain>
    </source>
</reference>
<proteinExistence type="predicted"/>